<name>A0AAV9XZU4_9CRYT</name>
<protein>
    <submittedName>
        <fullName evidence="1">Uncharacterized protein</fullName>
    </submittedName>
</protein>
<proteinExistence type="predicted"/>
<sequence>MNFFYEFLWTSLEYFGLKKFYPEGFENTHKTSGGTSDFQIVDGFNIVECESFLLISDDKLFSDQKIYISHSEDNECRNKDISELNSINLDYTCSNKKKTIQLSGLKLNNQSESLIAKTAAAKLEKTDKDNIDVLIHDKYDDDKSNPTSKFSNGENPGNLCMTPRVKDKKPFQIYENEKMYFTPEKYKLENKIILGKDFSKSEILLLLRIERKKLALLEGQLRKDLDSLEKSKYDKPSKVIDESIINKLIIPKKSLKVWKRT</sequence>
<evidence type="ECO:0000313" key="1">
    <source>
        <dbReference type="EMBL" id="KAK6590201.1"/>
    </source>
</evidence>
<keyword evidence="2" id="KW-1185">Reference proteome</keyword>
<dbReference type="EMBL" id="JAWDEY010000008">
    <property type="protein sequence ID" value="KAK6590201.1"/>
    <property type="molecule type" value="Genomic_DNA"/>
</dbReference>
<comment type="caution">
    <text evidence="1">The sequence shown here is derived from an EMBL/GenBank/DDBJ whole genome shotgun (WGS) entry which is preliminary data.</text>
</comment>
<evidence type="ECO:0000313" key="2">
    <source>
        <dbReference type="Proteomes" id="UP001311799"/>
    </source>
</evidence>
<organism evidence="1 2">
    <name type="scientific">Cryptosporidium xiaoi</name>
    <dbReference type="NCBI Taxonomy" id="659607"/>
    <lineage>
        <taxon>Eukaryota</taxon>
        <taxon>Sar</taxon>
        <taxon>Alveolata</taxon>
        <taxon>Apicomplexa</taxon>
        <taxon>Conoidasida</taxon>
        <taxon>Coccidia</taxon>
        <taxon>Eucoccidiorida</taxon>
        <taxon>Eimeriorina</taxon>
        <taxon>Cryptosporidiidae</taxon>
        <taxon>Cryptosporidium</taxon>
    </lineage>
</organism>
<dbReference type="AlphaFoldDB" id="A0AAV9XZU4"/>
<dbReference type="Proteomes" id="UP001311799">
    <property type="component" value="Unassembled WGS sequence"/>
</dbReference>
<reference evidence="1 2" key="1">
    <citation type="submission" date="2023-10" db="EMBL/GenBank/DDBJ databases">
        <title>Comparative genomics analysis reveals potential genetic determinants of host preference in Cryptosporidium xiaoi.</title>
        <authorList>
            <person name="Xiao L."/>
            <person name="Li J."/>
        </authorList>
    </citation>
    <scope>NUCLEOTIDE SEQUENCE [LARGE SCALE GENOMIC DNA]</scope>
    <source>
        <strain evidence="1 2">52996</strain>
    </source>
</reference>
<accession>A0AAV9XZU4</accession>
<gene>
    <name evidence="1" type="ORF">RS030_172662</name>
</gene>